<keyword evidence="5" id="KW-1185">Reference proteome</keyword>
<evidence type="ECO:0000256" key="1">
    <source>
        <dbReference type="ARBA" id="ARBA00004442"/>
    </source>
</evidence>
<dbReference type="Gene3D" id="2.40.170.20">
    <property type="entry name" value="TonB-dependent receptor, beta-barrel domain"/>
    <property type="match status" value="1"/>
</dbReference>
<dbReference type="SUPFAM" id="SSF49464">
    <property type="entry name" value="Carboxypeptidase regulatory domain-like"/>
    <property type="match status" value="1"/>
</dbReference>
<dbReference type="Gene3D" id="2.60.40.1120">
    <property type="entry name" value="Carboxypeptidase-like, regulatory domain"/>
    <property type="match status" value="1"/>
</dbReference>
<dbReference type="Gene3D" id="2.170.130.10">
    <property type="entry name" value="TonB-dependent receptor, plug domain"/>
    <property type="match status" value="1"/>
</dbReference>
<keyword evidence="2" id="KW-0472">Membrane</keyword>
<evidence type="ECO:0000256" key="2">
    <source>
        <dbReference type="ARBA" id="ARBA00023136"/>
    </source>
</evidence>
<accession>A0A1M5H318</accession>
<organism evidence="4 5">
    <name type="scientific">Cnuella takakiae</name>
    <dbReference type="NCBI Taxonomy" id="1302690"/>
    <lineage>
        <taxon>Bacteria</taxon>
        <taxon>Pseudomonadati</taxon>
        <taxon>Bacteroidota</taxon>
        <taxon>Chitinophagia</taxon>
        <taxon>Chitinophagales</taxon>
        <taxon>Chitinophagaceae</taxon>
        <taxon>Cnuella</taxon>
    </lineage>
</organism>
<evidence type="ECO:0000256" key="3">
    <source>
        <dbReference type="ARBA" id="ARBA00023237"/>
    </source>
</evidence>
<dbReference type="AlphaFoldDB" id="A0A1M5H318"/>
<reference evidence="4 5" key="1">
    <citation type="submission" date="2016-11" db="EMBL/GenBank/DDBJ databases">
        <authorList>
            <person name="Jaros S."/>
            <person name="Januszkiewicz K."/>
            <person name="Wedrychowicz H."/>
        </authorList>
    </citation>
    <scope>NUCLEOTIDE SEQUENCE [LARGE SCALE GENOMIC DNA]</scope>
    <source>
        <strain evidence="4 5">DSM 26897</strain>
    </source>
</reference>
<proteinExistence type="predicted"/>
<dbReference type="SUPFAM" id="SSF56935">
    <property type="entry name" value="Porins"/>
    <property type="match status" value="1"/>
</dbReference>
<evidence type="ECO:0000313" key="4">
    <source>
        <dbReference type="EMBL" id="SHG10308.1"/>
    </source>
</evidence>
<comment type="subcellular location">
    <subcellularLocation>
        <location evidence="1">Cell outer membrane</location>
    </subcellularLocation>
</comment>
<dbReference type="Pfam" id="PF13620">
    <property type="entry name" value="CarboxypepD_reg"/>
    <property type="match status" value="1"/>
</dbReference>
<dbReference type="OrthoDB" id="9804995at2"/>
<keyword evidence="4" id="KW-0675">Receptor</keyword>
<dbReference type="InterPro" id="IPR037066">
    <property type="entry name" value="Plug_dom_sf"/>
</dbReference>
<dbReference type="InterPro" id="IPR008969">
    <property type="entry name" value="CarboxyPept-like_regulatory"/>
</dbReference>
<evidence type="ECO:0000313" key="5">
    <source>
        <dbReference type="Proteomes" id="UP000184368"/>
    </source>
</evidence>
<dbReference type="Proteomes" id="UP000184368">
    <property type="component" value="Unassembled WGS sequence"/>
</dbReference>
<dbReference type="InterPro" id="IPR036942">
    <property type="entry name" value="Beta-barrel_TonB_sf"/>
</dbReference>
<keyword evidence="3" id="KW-0998">Cell outer membrane</keyword>
<dbReference type="GO" id="GO:0009279">
    <property type="term" value="C:cell outer membrane"/>
    <property type="evidence" value="ECO:0007669"/>
    <property type="project" value="UniProtKB-SubCell"/>
</dbReference>
<name>A0A1M5H318_9BACT</name>
<gene>
    <name evidence="4" type="ORF">SAMN05444008_1188</name>
</gene>
<protein>
    <submittedName>
        <fullName evidence="4">Outer membrane receptor proteins, mostly Fe transport</fullName>
    </submittedName>
</protein>
<dbReference type="STRING" id="1302690.BUE76_03870"/>
<sequence length="820" mass="90963">MTPQPKPNKNGTAVPSFPFFHHRSATGDASIQSKKAIQFHCLQALFLLLLCTVLTSLQAQMTQQVRGTITDVVLQTPVAGATVSIPALHRQVTTDAQGSFRFADVPVGQQHLQVSHVGYKPLALDNINVIAGKETVLTLAMESLVHQERELVLRAAGKRNRPLNDMSAVSARAFTVEETQKYAASINDPLRMATGFPGVMAANDGNNDIIIRGNAPTGLLWRMEGVDIPNPNHFSQAGSSGGGISILSAQLLSNSDFVTGAFASEYGNALSGVFDLKLRKGNNEKREYSFQAGVLGLNAAAEGPIAAPFYKGSYVINYRYSTLQLLKKMGVEIAGGATNFQDLSYNIYLPTTNLGTFTVFGFGGLSSQDDEAETDPAKWEHSYDRYASRFISNTGMSGITHSMLLGSKTHLKSALAYSINRIGYNETHVEDDLSVVPSYKEAYTTRKLTFTTTANHRINNRHTLRAGAIVNRIGFNFYRLSKENPNADLKETINTDGGTQTVQGFAQWQYKPADNLTFNAGAHYLTLLLNRTAAVEPRASVKWDMSRRSSLAFGFGQHSQVQAMGVYLAQAADAEGKPVQPNKDLDLTKARHYVLSHQYALAKNLRLKTELYYQQLFNVPVSADPAKTFSTLNIQGDYITEALVNKGRGRNYGVEISLEKYLSNQFYYTLSNSLYQSKYTALDGVERNTRFNGGHISTLLMGKEFVRSNQRKTYGIHIKTIYAGGLRTTPIDVARSQQEGYTIFKEKEAFSLQNSPYFRTDLRLSIRWNRDRRTSTLSLDIQNLTNRLNAFNQWFDAEQGQVINNYQNGLIPVLNYKIEF</sequence>
<dbReference type="EMBL" id="FQUO01000018">
    <property type="protein sequence ID" value="SHG10308.1"/>
    <property type="molecule type" value="Genomic_DNA"/>
</dbReference>